<dbReference type="EMBL" id="JBHMBW010000003">
    <property type="protein sequence ID" value="MFB9622750.1"/>
    <property type="molecule type" value="Genomic_DNA"/>
</dbReference>
<feature type="active site" description="Proton acceptor; for dehydratase activity" evidence="7">
    <location>
        <position position="1519"/>
    </location>
</feature>
<dbReference type="InterPro" id="IPR014043">
    <property type="entry name" value="Acyl_transferase_dom"/>
</dbReference>
<dbReference type="SMART" id="SM00826">
    <property type="entry name" value="PKS_DH"/>
    <property type="match status" value="1"/>
</dbReference>
<dbReference type="InterPro" id="IPR000873">
    <property type="entry name" value="AMP-dep_synth/lig_dom"/>
</dbReference>
<dbReference type="InterPro" id="IPR001031">
    <property type="entry name" value="Thioesterase"/>
</dbReference>
<reference evidence="12 13" key="1">
    <citation type="submission" date="2024-09" db="EMBL/GenBank/DDBJ databases">
        <authorList>
            <person name="Sun Q."/>
            <person name="Mori K."/>
        </authorList>
    </citation>
    <scope>NUCLEOTIDE SEQUENCE [LARGE SCALE GENOMIC DNA]</scope>
    <source>
        <strain evidence="12 13">JCM 3143</strain>
    </source>
</reference>
<evidence type="ECO:0000256" key="6">
    <source>
        <dbReference type="ARBA" id="ARBA00023315"/>
    </source>
</evidence>
<protein>
    <submittedName>
        <fullName evidence="12">Type I polyketide synthase</fullName>
    </submittedName>
</protein>
<feature type="domain" description="Ketosynthase family 3 (KS3)" evidence="10">
    <location>
        <begin position="604"/>
        <end position="1030"/>
    </location>
</feature>
<evidence type="ECO:0000256" key="5">
    <source>
        <dbReference type="ARBA" id="ARBA00022737"/>
    </source>
</evidence>
<sequence>MAHSEMIRTVPELLARHAAAQGERIAFSDASRAVDYASLDVRTMRLAGQLRSLGVAAGDRVAILLGNRVEALESSLAITRAAAVGVPLNPRSSDAELAYALRDSGAQVIFTDVSSLPQVRRAASPSLVILVGDGGDVPDGCLRYEDLAGREAPCRAADELALDDPAWLHYTSGTTGRAKGVLSTQRAGLWSAAACHAPIFGLSARDRLLWPLPLFHSFSYSLCLLGVVATGASAHVLSEESLLDALYEREPTMLAGVPTVYHRLVESVRRDGRRPSGLRLCVTAGAPLAPRLCAEAEEVLGAPLLDAYGSTETCGMIAVNRPEGPRVAGSCGPPVPGVEIRLVDPDSTEDVPYGDEGEVWVRGPGLMLGYHGDQESPFVDGWYRTGDRGRRVAHGHLALTGRFKELIIRGGENIYPEEVERVLLGCPGVADAVVAGVPHEVFGEVPVAFVVPGPEGFDTGALLAACRAELTEAKVPDAVHVIDAVPRTSTGKPKRHEITALDLGPVPAAEGPLEQLVLAELTTLLGLDSGEVDPRRPFTELGLTSMAGIVLKDRLSARTGVELPSTLVFDHPTPALVACHLRARLSGEAMPRGQVALERAPADDDPIAIVSMACRYPGGVASPEDLWRLVLDERDATSGFPEDRDWDLTELYDPDPDMPGKSLTLRGGFLDNPADFDPAFFGMSPKEALATDPQQRLLLETSWELFERAGIDPVSVRGSDTGVFVGVMYDDYGMRFVNDPHELEAHLALGSAGSLVSGRISYKLGLRGPSMTLDTACSSSLVALHLAARALRAGECSLAAAGGVTVMATPSTFTAFSRLRGLAPDGRCKSFAAAADGTGWSEGAGLLLLERLSDARRNGHPVLALLRGTAVNSDGPSNGLAAPSGPAQQEVIHEALSAAGLTVQDVDAVEAHGTGTMLGDPIEAQALIATYGSRRPEAPPLLLGSVKSNIGHTQAAAGAAGVIKMVEALRHGLLPRTLHVDAPTGHVDWSRKTVELLTEARAWPETGRPRRAGVSAFGISGTNAHVILEQAPEPEPVPQTSGTLTSVPQTSAPRKPPWLLSAADEAALRARARDLAALGEVDAVDAAYSLAVSGSTLPLRAVIAGGDRTALDALGRGEPHPDVLVNTAGPAPLALLFTGQGAQRPAMGARLRQAFPVFAAAFDEVCRHLDPHLPASLAHVMDHDAALLDRTDFTQAGLFAFEVAMFRLLESWGIRPDHLVGHSIGELAAAHVAGVFTLPDAARLVGARGRLMSALPAGGAMVAVQATETEVAAALTGAVGIASVNGPRSVVISGAESAVSAVAAGFAKRGRRTTRLRVGHAFHSPLMEPMLGEYGDVLRDITLNSPAIPMISTMTGLPVAEELRSPEYWVRQVRDPVRFAAAVRTAEERGARSYLEVGPDAVLTSLVRDGLAAEDPAVAATGRARADDVDVLFEAMAALHARGVPVNWRAVFAGTGARLIDLPTYPFQRRRYWVSRHSTDHRSALRHPMLTGAEPEPGTNRVLCRGRLSAGTHPWLAGHVVGGRALVPATVLVELAVRAGDEVDCDVLEDLAIVAPLELPAAGGVRIQVTLGEPDETRRRTVDIDSRPEHAGTHEAWTRHATGTLGATAAGKPDESAAWPPAHATPVHVEGSYDVLASAGLAYGPAFRGVRAVWRRDGDLFAEVRLPDAESAAGYVMHPALLDAALHTSLVAAPELADTRLPFTFSGVRLIASGATELRVHVRELGDGRIRLNLADGTGSPVARIETVTLRRPAGQHTPRRPAGNLYSVRWVQPDQSGEPAGSQDDVIVHVQGWSRGCDPVAAVHAATTETLEVLASWSAVGLAGGRRLVVVTRDATSPDPDLAAAAVWGLARVAQAEYPGHIVLVDVDDTPESAAALPVARASGEPVLAIRAGTILVPRLTEAGQEMAGTPGQEAAGTLDTRGTVLVTGGTGALGSVLARHLATRHSASHLLLASRSGEAADGVEALRAELADLGVSVRVAACDISDRAAVRGLVAAADPPLSAIVHAAGVLDDGVLDALTPQRMTKVLRPKVDAAWHLHELARDLGLSSFVLFSSAAGLLGNAGQANYAAANAFLDALAQHRAARGLPALSLVWGPWQHPCGMAGAVRNGPLAPVTDEQGLSLFDAALASSESVLAPLLLDRTWNGPVPALLHSLLRRARPTAGTTSQEEQPGTWRRRLAPLPPAERRTALVEAVRAEVATVLGHTGADEVRLDRSFAELGIDSLAGVMLRNRLSTLTGLRLPATVAFDHPGPEQLAGHLLDLLDDALPQRENNEVLPQPGPGPVKSLIAPLYRRMSQAGQEVEAMRMLVTASMALPTFPSGLRGAHALPPERLATGPGETALVCFPDFYPRVATGIYGRFADLFAGERDVYEIPYPGLSGGGVVPEDWNTLIDLHAEILQGHFGDRPVVLAGYSVGGCTAQAVATRLTEFGTPPAGIAMIDTYHVTDENEGDQWLLGMPAYRASQLGELFDELFDDTSLVAMGAYTRILRGWQPRPTGAPTLLLRAQDPLPYLREHRPVSSSWPPPIDIVDVPGHHFHLITDKAETTVSALRSWISALNQ</sequence>
<dbReference type="InterPro" id="IPR020845">
    <property type="entry name" value="AMP-binding_CS"/>
</dbReference>
<dbReference type="InterPro" id="IPR001227">
    <property type="entry name" value="Ac_transferase_dom_sf"/>
</dbReference>
<dbReference type="InterPro" id="IPR042099">
    <property type="entry name" value="ANL_N_sf"/>
</dbReference>
<dbReference type="Pfam" id="PF02801">
    <property type="entry name" value="Ketoacyl-synt_C"/>
    <property type="match status" value="1"/>
</dbReference>
<dbReference type="InterPro" id="IPR014031">
    <property type="entry name" value="Ketoacyl_synth_C"/>
</dbReference>
<dbReference type="InterPro" id="IPR013968">
    <property type="entry name" value="PKS_KR"/>
</dbReference>
<dbReference type="Gene3D" id="3.30.70.3290">
    <property type="match status" value="1"/>
</dbReference>
<dbReference type="Pfam" id="PF00975">
    <property type="entry name" value="Thioesterase"/>
    <property type="match status" value="1"/>
</dbReference>
<dbReference type="Pfam" id="PF00501">
    <property type="entry name" value="AMP-binding"/>
    <property type="match status" value="1"/>
</dbReference>
<evidence type="ECO:0000256" key="4">
    <source>
        <dbReference type="ARBA" id="ARBA00022679"/>
    </source>
</evidence>
<dbReference type="InterPro" id="IPR006162">
    <property type="entry name" value="Ppantetheine_attach_site"/>
</dbReference>
<dbReference type="InterPro" id="IPR045851">
    <property type="entry name" value="AMP-bd_C_sf"/>
</dbReference>
<proteinExistence type="predicted"/>
<keyword evidence="6" id="KW-0012">Acyltransferase</keyword>
<feature type="region of interest" description="N-terminal hotdog fold" evidence="7">
    <location>
        <begin position="1487"/>
        <end position="1612"/>
    </location>
</feature>
<keyword evidence="13" id="KW-1185">Reference proteome</keyword>
<dbReference type="Gene3D" id="1.10.1200.10">
    <property type="entry name" value="ACP-like"/>
    <property type="match status" value="2"/>
</dbReference>
<dbReference type="InterPro" id="IPR049551">
    <property type="entry name" value="PKS_DH_C"/>
</dbReference>
<evidence type="ECO:0000313" key="12">
    <source>
        <dbReference type="EMBL" id="MFB9622750.1"/>
    </source>
</evidence>
<feature type="region of interest" description="Disordered" evidence="8">
    <location>
        <begin position="2161"/>
        <end position="2184"/>
    </location>
</feature>
<dbReference type="Gene3D" id="3.30.300.30">
    <property type="match status" value="1"/>
</dbReference>
<dbReference type="Pfam" id="PF00109">
    <property type="entry name" value="ketoacyl-synt"/>
    <property type="match status" value="1"/>
</dbReference>
<dbReference type="PROSITE" id="PS00606">
    <property type="entry name" value="KS3_1"/>
    <property type="match status" value="1"/>
</dbReference>
<dbReference type="SMART" id="SM00825">
    <property type="entry name" value="PKS_KS"/>
    <property type="match status" value="1"/>
</dbReference>
<dbReference type="SUPFAM" id="SSF53901">
    <property type="entry name" value="Thiolase-like"/>
    <property type="match status" value="1"/>
</dbReference>
<dbReference type="SUPFAM" id="SSF51735">
    <property type="entry name" value="NAD(P)-binding Rossmann-fold domains"/>
    <property type="match status" value="2"/>
</dbReference>
<dbReference type="InterPro" id="IPR036291">
    <property type="entry name" value="NAD(P)-bd_dom_sf"/>
</dbReference>
<dbReference type="InterPro" id="IPR049552">
    <property type="entry name" value="PKS_DH_N"/>
</dbReference>
<dbReference type="Pfam" id="PF22953">
    <property type="entry name" value="SpnB_Rossmann"/>
    <property type="match status" value="1"/>
</dbReference>
<dbReference type="InterPro" id="IPR018201">
    <property type="entry name" value="Ketoacyl_synth_AS"/>
</dbReference>
<dbReference type="SUPFAM" id="SSF53474">
    <property type="entry name" value="alpha/beta-Hydrolases"/>
    <property type="match status" value="1"/>
</dbReference>
<dbReference type="PANTHER" id="PTHR43775:SF51">
    <property type="entry name" value="INACTIVE PHENOLPHTHIOCEROL SYNTHESIS POLYKETIDE SYNTHASE TYPE I PKS1-RELATED"/>
    <property type="match status" value="1"/>
</dbReference>
<dbReference type="Pfam" id="PF21089">
    <property type="entry name" value="PKS_DH_N"/>
    <property type="match status" value="1"/>
</dbReference>
<dbReference type="InterPro" id="IPR014030">
    <property type="entry name" value="Ketoacyl_synth_N"/>
</dbReference>
<dbReference type="SMART" id="SM00827">
    <property type="entry name" value="PKS_AT"/>
    <property type="match status" value="1"/>
</dbReference>
<evidence type="ECO:0000256" key="1">
    <source>
        <dbReference type="ARBA" id="ARBA00001957"/>
    </source>
</evidence>
<dbReference type="InterPro" id="IPR029058">
    <property type="entry name" value="AB_hydrolase_fold"/>
</dbReference>
<dbReference type="InterPro" id="IPR032821">
    <property type="entry name" value="PKS_assoc"/>
</dbReference>
<organism evidence="12 13">
    <name type="scientific">Nonomuraea helvata</name>
    <dbReference type="NCBI Taxonomy" id="37484"/>
    <lineage>
        <taxon>Bacteria</taxon>
        <taxon>Bacillati</taxon>
        <taxon>Actinomycetota</taxon>
        <taxon>Actinomycetes</taxon>
        <taxon>Streptosporangiales</taxon>
        <taxon>Streptosporangiaceae</taxon>
        <taxon>Nonomuraea</taxon>
    </lineage>
</organism>
<feature type="active site" description="Proton donor; for dehydratase activity" evidence="7">
    <location>
        <position position="1683"/>
    </location>
</feature>
<dbReference type="InterPro" id="IPR055123">
    <property type="entry name" value="SpnB-like_Rossmann"/>
</dbReference>
<dbReference type="InterPro" id="IPR020806">
    <property type="entry name" value="PKS_PP-bd"/>
</dbReference>
<dbReference type="SMART" id="SM00823">
    <property type="entry name" value="PKS_PP"/>
    <property type="match status" value="2"/>
</dbReference>
<gene>
    <name evidence="12" type="ORF">ACFFSA_06635</name>
</gene>
<dbReference type="SUPFAM" id="SSF56801">
    <property type="entry name" value="Acetyl-CoA synthetase-like"/>
    <property type="match status" value="1"/>
</dbReference>
<feature type="domain" description="Carrier" evidence="9">
    <location>
        <begin position="508"/>
        <end position="585"/>
    </location>
</feature>
<dbReference type="Pfam" id="PF00698">
    <property type="entry name" value="Acyl_transf_1"/>
    <property type="match status" value="1"/>
</dbReference>
<dbReference type="PROSITE" id="PS52004">
    <property type="entry name" value="KS3_2"/>
    <property type="match status" value="1"/>
</dbReference>
<dbReference type="CDD" id="cd08956">
    <property type="entry name" value="KR_3_FAS_SDR_x"/>
    <property type="match status" value="1"/>
</dbReference>
<dbReference type="InterPro" id="IPR057326">
    <property type="entry name" value="KR_dom"/>
</dbReference>
<dbReference type="SUPFAM" id="SSF55048">
    <property type="entry name" value="Probable ACP-binding domain of malonyl-CoA ACP transacylase"/>
    <property type="match status" value="1"/>
</dbReference>
<dbReference type="Gene3D" id="3.40.366.10">
    <property type="entry name" value="Malonyl-Coenzyme A Acyl Carrier Protein, domain 2"/>
    <property type="match status" value="1"/>
</dbReference>
<dbReference type="InterPro" id="IPR016035">
    <property type="entry name" value="Acyl_Trfase/lysoPLipase"/>
</dbReference>
<keyword evidence="2" id="KW-0596">Phosphopantetheine</keyword>
<comment type="caution">
    <text evidence="12">The sequence shown here is derived from an EMBL/GenBank/DDBJ whole genome shotgun (WGS) entry which is preliminary data.</text>
</comment>
<evidence type="ECO:0000256" key="8">
    <source>
        <dbReference type="SAM" id="MobiDB-lite"/>
    </source>
</evidence>
<dbReference type="Gene3D" id="3.40.47.10">
    <property type="match status" value="1"/>
</dbReference>
<dbReference type="SMART" id="SM01294">
    <property type="entry name" value="PKS_PP_betabranch"/>
    <property type="match status" value="2"/>
</dbReference>
<dbReference type="InterPro" id="IPR049900">
    <property type="entry name" value="PKS_mFAS_DH"/>
</dbReference>
<dbReference type="SMART" id="SM00822">
    <property type="entry name" value="PKS_KR"/>
    <property type="match status" value="1"/>
</dbReference>
<evidence type="ECO:0000256" key="3">
    <source>
        <dbReference type="ARBA" id="ARBA00022553"/>
    </source>
</evidence>
<keyword evidence="3" id="KW-0597">Phosphoprotein</keyword>
<dbReference type="SMART" id="SM00824">
    <property type="entry name" value="PKS_TE"/>
    <property type="match status" value="1"/>
</dbReference>
<evidence type="ECO:0000256" key="2">
    <source>
        <dbReference type="ARBA" id="ARBA00022450"/>
    </source>
</evidence>
<dbReference type="SUPFAM" id="SSF52151">
    <property type="entry name" value="FabD/lysophospholipase-like"/>
    <property type="match status" value="1"/>
</dbReference>
<evidence type="ECO:0000313" key="13">
    <source>
        <dbReference type="Proteomes" id="UP001589532"/>
    </source>
</evidence>
<dbReference type="PROSITE" id="PS00012">
    <property type="entry name" value="PHOSPHOPANTETHEINE"/>
    <property type="match status" value="1"/>
</dbReference>
<feature type="domain" description="Carrier" evidence="9">
    <location>
        <begin position="2188"/>
        <end position="2266"/>
    </location>
</feature>
<dbReference type="Pfam" id="PF08659">
    <property type="entry name" value="KR"/>
    <property type="match status" value="1"/>
</dbReference>
<evidence type="ECO:0000259" key="10">
    <source>
        <dbReference type="PROSITE" id="PS52004"/>
    </source>
</evidence>
<dbReference type="Gene3D" id="3.10.129.110">
    <property type="entry name" value="Polyketide synthase dehydratase"/>
    <property type="match status" value="1"/>
</dbReference>
<feature type="compositionally biased region" description="Polar residues" evidence="8">
    <location>
        <begin position="1038"/>
        <end position="1052"/>
    </location>
</feature>
<dbReference type="SUPFAM" id="SSF47336">
    <property type="entry name" value="ACP-like"/>
    <property type="match status" value="1"/>
</dbReference>
<dbReference type="Gene3D" id="3.40.50.12780">
    <property type="entry name" value="N-terminal domain of ligase-like"/>
    <property type="match status" value="1"/>
</dbReference>
<feature type="region of interest" description="Disordered" evidence="8">
    <location>
        <begin position="1033"/>
        <end position="1056"/>
    </location>
</feature>
<dbReference type="InterPro" id="IPR009081">
    <property type="entry name" value="PP-bd_ACP"/>
</dbReference>
<accession>A0ABV5RTK1</accession>
<dbReference type="PANTHER" id="PTHR43775">
    <property type="entry name" value="FATTY ACID SYNTHASE"/>
    <property type="match status" value="1"/>
</dbReference>
<dbReference type="InterPro" id="IPR042104">
    <property type="entry name" value="PKS_dehydratase_sf"/>
</dbReference>
<dbReference type="Gene3D" id="3.40.50.1820">
    <property type="entry name" value="alpha/beta hydrolase"/>
    <property type="match status" value="1"/>
</dbReference>
<dbReference type="InterPro" id="IPR020807">
    <property type="entry name" value="PKS_DH"/>
</dbReference>
<dbReference type="Pfam" id="PF16197">
    <property type="entry name" value="KAsynt_C_assoc"/>
    <property type="match status" value="1"/>
</dbReference>
<dbReference type="InterPro" id="IPR020802">
    <property type="entry name" value="TesA-like"/>
</dbReference>
<feature type="region of interest" description="C-terminal hotdog fold" evidence="7">
    <location>
        <begin position="1624"/>
        <end position="1759"/>
    </location>
</feature>
<dbReference type="InterPro" id="IPR016039">
    <property type="entry name" value="Thiolase-like"/>
</dbReference>
<evidence type="ECO:0000259" key="9">
    <source>
        <dbReference type="PROSITE" id="PS50075"/>
    </source>
</evidence>
<dbReference type="Gene3D" id="3.40.50.720">
    <property type="entry name" value="NAD(P)-binding Rossmann-like Domain"/>
    <property type="match status" value="1"/>
</dbReference>
<keyword evidence="4" id="KW-0808">Transferase</keyword>
<dbReference type="InterPro" id="IPR025110">
    <property type="entry name" value="AMP-bd_C"/>
</dbReference>
<dbReference type="PROSITE" id="PS50075">
    <property type="entry name" value="CARRIER"/>
    <property type="match status" value="2"/>
</dbReference>
<dbReference type="Pfam" id="PF00550">
    <property type="entry name" value="PP-binding"/>
    <property type="match status" value="2"/>
</dbReference>
<feature type="domain" description="PKS/mFAS DH" evidence="11">
    <location>
        <begin position="1487"/>
        <end position="1759"/>
    </location>
</feature>
<dbReference type="PROSITE" id="PS00455">
    <property type="entry name" value="AMP_BINDING"/>
    <property type="match status" value="1"/>
</dbReference>
<dbReference type="InterPro" id="IPR020841">
    <property type="entry name" value="PKS_Beta-ketoAc_synthase_dom"/>
</dbReference>
<evidence type="ECO:0000259" key="11">
    <source>
        <dbReference type="PROSITE" id="PS52019"/>
    </source>
</evidence>
<dbReference type="InterPro" id="IPR050091">
    <property type="entry name" value="PKS_NRPS_Biosynth_Enz"/>
</dbReference>
<name>A0ABV5RTK1_9ACTN</name>
<dbReference type="Pfam" id="PF14765">
    <property type="entry name" value="PS-DH"/>
    <property type="match status" value="1"/>
</dbReference>
<dbReference type="InterPro" id="IPR016036">
    <property type="entry name" value="Malonyl_transacylase_ACP-bd"/>
</dbReference>
<comment type="cofactor">
    <cofactor evidence="1">
        <name>pantetheine 4'-phosphate</name>
        <dbReference type="ChEBI" id="CHEBI:47942"/>
    </cofactor>
</comment>
<keyword evidence="5" id="KW-0677">Repeat</keyword>
<dbReference type="CDD" id="cd00833">
    <property type="entry name" value="PKS"/>
    <property type="match status" value="1"/>
</dbReference>
<dbReference type="Proteomes" id="UP001589532">
    <property type="component" value="Unassembled WGS sequence"/>
</dbReference>
<dbReference type="InterPro" id="IPR036736">
    <property type="entry name" value="ACP-like_sf"/>
</dbReference>
<evidence type="ECO:0000256" key="7">
    <source>
        <dbReference type="PROSITE-ProRule" id="PRU01363"/>
    </source>
</evidence>
<dbReference type="Pfam" id="PF13193">
    <property type="entry name" value="AMP-binding_C"/>
    <property type="match status" value="1"/>
</dbReference>
<dbReference type="RefSeq" id="WP_344987536.1">
    <property type="nucleotide sequence ID" value="NZ_BAAAXV010000001.1"/>
</dbReference>
<dbReference type="PROSITE" id="PS52019">
    <property type="entry name" value="PKS_MFAS_DH"/>
    <property type="match status" value="1"/>
</dbReference>